<keyword evidence="2" id="KW-0677">Repeat</keyword>
<dbReference type="Proteomes" id="UP000281553">
    <property type="component" value="Unassembled WGS sequence"/>
</dbReference>
<sequence length="129" mass="14922">MPCLRPDTVPHYFMIFSGDFRLFIWRYLLKLPENTEAYKALSQKGIHPSFANLAEKYPVRSSKLFRSLQRTCSALAFWSELFGETTYLPLLAFPFVKLFQGNQLQAFEVLATVLSAFSTLLANFQCFYV</sequence>
<dbReference type="AlphaFoldDB" id="A0A3P7NRH1"/>
<evidence type="ECO:0000256" key="2">
    <source>
        <dbReference type="ARBA" id="ARBA00022737"/>
    </source>
</evidence>
<keyword evidence="1" id="KW-0853">WD repeat</keyword>
<dbReference type="EMBL" id="UYRU01050654">
    <property type="protein sequence ID" value="VDN11082.1"/>
    <property type="molecule type" value="Genomic_DNA"/>
</dbReference>
<protein>
    <submittedName>
        <fullName evidence="3">Uncharacterized protein</fullName>
    </submittedName>
</protein>
<accession>A0A3P7NRH1</accession>
<reference evidence="3 4" key="1">
    <citation type="submission" date="2018-11" db="EMBL/GenBank/DDBJ databases">
        <authorList>
            <consortium name="Pathogen Informatics"/>
        </authorList>
    </citation>
    <scope>NUCLEOTIDE SEQUENCE [LARGE SCALE GENOMIC DNA]</scope>
</reference>
<dbReference type="PANTHER" id="PTHR19853:SF1">
    <property type="entry name" value="TBC1 DOMAIN FAMILY MEMBER 31"/>
    <property type="match status" value="1"/>
</dbReference>
<evidence type="ECO:0000256" key="1">
    <source>
        <dbReference type="ARBA" id="ARBA00022574"/>
    </source>
</evidence>
<dbReference type="GO" id="GO:0036064">
    <property type="term" value="C:ciliary basal body"/>
    <property type="evidence" value="ECO:0007669"/>
    <property type="project" value="TreeGrafter"/>
</dbReference>
<evidence type="ECO:0000313" key="3">
    <source>
        <dbReference type="EMBL" id="VDN11082.1"/>
    </source>
</evidence>
<dbReference type="OrthoDB" id="5578278at2759"/>
<dbReference type="InterPro" id="IPR051570">
    <property type="entry name" value="TBC1_cilium_biogenesis"/>
</dbReference>
<dbReference type="PANTHER" id="PTHR19853">
    <property type="entry name" value="WD REPEAT CONTAINING PROTEIN 3 WDR3"/>
    <property type="match status" value="1"/>
</dbReference>
<evidence type="ECO:0000313" key="4">
    <source>
        <dbReference type="Proteomes" id="UP000281553"/>
    </source>
</evidence>
<dbReference type="GO" id="GO:0060271">
    <property type="term" value="P:cilium assembly"/>
    <property type="evidence" value="ECO:0007669"/>
    <property type="project" value="TreeGrafter"/>
</dbReference>
<gene>
    <name evidence="3" type="ORF">DILT_LOCUS6913</name>
</gene>
<proteinExistence type="predicted"/>
<organism evidence="3 4">
    <name type="scientific">Dibothriocephalus latus</name>
    <name type="common">Fish tapeworm</name>
    <name type="synonym">Diphyllobothrium latum</name>
    <dbReference type="NCBI Taxonomy" id="60516"/>
    <lineage>
        <taxon>Eukaryota</taxon>
        <taxon>Metazoa</taxon>
        <taxon>Spiralia</taxon>
        <taxon>Lophotrochozoa</taxon>
        <taxon>Platyhelminthes</taxon>
        <taxon>Cestoda</taxon>
        <taxon>Eucestoda</taxon>
        <taxon>Diphyllobothriidea</taxon>
        <taxon>Diphyllobothriidae</taxon>
        <taxon>Dibothriocephalus</taxon>
    </lineage>
</organism>
<name>A0A3P7NRH1_DIBLA</name>
<keyword evidence="4" id="KW-1185">Reference proteome</keyword>